<keyword evidence="3" id="KW-1185">Reference proteome</keyword>
<dbReference type="EMBL" id="CAJJDN010000455">
    <property type="protein sequence ID" value="CAD8131299.1"/>
    <property type="molecule type" value="Genomic_DNA"/>
</dbReference>
<reference evidence="2" key="1">
    <citation type="submission" date="2021-01" db="EMBL/GenBank/DDBJ databases">
        <authorList>
            <consortium name="Genoscope - CEA"/>
            <person name="William W."/>
        </authorList>
    </citation>
    <scope>NUCLEOTIDE SEQUENCE</scope>
</reference>
<feature type="transmembrane region" description="Helical" evidence="1">
    <location>
        <begin position="12"/>
        <end position="30"/>
    </location>
</feature>
<dbReference type="AlphaFoldDB" id="A0A8S1RWR8"/>
<name>A0A8S1RWR8_9CILI</name>
<gene>
    <name evidence="2" type="ORF">PSON_ATCC_30995.1.T4550001</name>
</gene>
<protein>
    <submittedName>
        <fullName evidence="2">Uncharacterized protein</fullName>
    </submittedName>
</protein>
<dbReference type="OrthoDB" id="424834at2759"/>
<keyword evidence="1" id="KW-1133">Transmembrane helix</keyword>
<sequence>MEKMTSWHNTNLRWFVLVLIGVYPLVQFLIGEYPALLGEQIKSYFDVSQAEINYL</sequence>
<dbReference type="Proteomes" id="UP000692954">
    <property type="component" value="Unassembled WGS sequence"/>
</dbReference>
<organism evidence="2 3">
    <name type="scientific">Paramecium sonneborni</name>
    <dbReference type="NCBI Taxonomy" id="65129"/>
    <lineage>
        <taxon>Eukaryota</taxon>
        <taxon>Sar</taxon>
        <taxon>Alveolata</taxon>
        <taxon>Ciliophora</taxon>
        <taxon>Intramacronucleata</taxon>
        <taxon>Oligohymenophorea</taxon>
        <taxon>Peniculida</taxon>
        <taxon>Parameciidae</taxon>
        <taxon>Paramecium</taxon>
    </lineage>
</organism>
<keyword evidence="1" id="KW-0812">Transmembrane</keyword>
<evidence type="ECO:0000313" key="2">
    <source>
        <dbReference type="EMBL" id="CAD8131299.1"/>
    </source>
</evidence>
<accession>A0A8S1RWR8</accession>
<evidence type="ECO:0000313" key="3">
    <source>
        <dbReference type="Proteomes" id="UP000692954"/>
    </source>
</evidence>
<comment type="caution">
    <text evidence="2">The sequence shown here is derived from an EMBL/GenBank/DDBJ whole genome shotgun (WGS) entry which is preliminary data.</text>
</comment>
<evidence type="ECO:0000256" key="1">
    <source>
        <dbReference type="SAM" id="Phobius"/>
    </source>
</evidence>
<proteinExistence type="predicted"/>
<keyword evidence="1" id="KW-0472">Membrane</keyword>